<evidence type="ECO:0000313" key="2">
    <source>
        <dbReference type="Proteomes" id="UP000467840"/>
    </source>
</evidence>
<dbReference type="AlphaFoldDB" id="A0A6A6MPB9"/>
<comment type="caution">
    <text evidence="1">The sequence shown here is derived from an EMBL/GenBank/DDBJ whole genome shotgun (WGS) entry which is preliminary data.</text>
</comment>
<evidence type="ECO:0000313" key="1">
    <source>
        <dbReference type="EMBL" id="KAF2314143.1"/>
    </source>
</evidence>
<gene>
    <name evidence="1" type="ORF">GH714_023690</name>
</gene>
<dbReference type="EMBL" id="JAAGAX010000005">
    <property type="protein sequence ID" value="KAF2314143.1"/>
    <property type="molecule type" value="Genomic_DNA"/>
</dbReference>
<dbReference type="Proteomes" id="UP000467840">
    <property type="component" value="Chromosome 15"/>
</dbReference>
<protein>
    <submittedName>
        <fullName evidence="1">Uncharacterized protein</fullName>
    </submittedName>
</protein>
<organism evidence="1 2">
    <name type="scientific">Hevea brasiliensis</name>
    <name type="common">Para rubber tree</name>
    <name type="synonym">Siphonia brasiliensis</name>
    <dbReference type="NCBI Taxonomy" id="3981"/>
    <lineage>
        <taxon>Eukaryota</taxon>
        <taxon>Viridiplantae</taxon>
        <taxon>Streptophyta</taxon>
        <taxon>Embryophyta</taxon>
        <taxon>Tracheophyta</taxon>
        <taxon>Spermatophyta</taxon>
        <taxon>Magnoliopsida</taxon>
        <taxon>eudicotyledons</taxon>
        <taxon>Gunneridae</taxon>
        <taxon>Pentapetalae</taxon>
        <taxon>rosids</taxon>
        <taxon>fabids</taxon>
        <taxon>Malpighiales</taxon>
        <taxon>Euphorbiaceae</taxon>
        <taxon>Crotonoideae</taxon>
        <taxon>Micrandreae</taxon>
        <taxon>Hevea</taxon>
    </lineage>
</organism>
<sequence>MDENEKERGGTIYREATVAGTRQGVFGIFKLTFPMERLSNLKPSNIALLIPKLKILDNGETECFGLEVRLEKYETLKSLIPSKMRSPIQAFELKTLRDGELKPSINSMFAIVVQAKSNPEFFYKVGPLRSLTARLTQQINFDLSLSRTVLLPSVFSNAFAPSNRSRGMKQTLTCSSIDWKILHFNVCFPRAHER</sequence>
<reference evidence="1 2" key="1">
    <citation type="journal article" date="2020" name="Mol. Plant">
        <title>The Chromosome-Based Rubber Tree Genome Provides New Insights into Spurge Genome Evolution and Rubber Biosynthesis.</title>
        <authorList>
            <person name="Liu J."/>
            <person name="Shi C."/>
            <person name="Shi C.C."/>
            <person name="Li W."/>
            <person name="Zhang Q.J."/>
            <person name="Zhang Y."/>
            <person name="Li K."/>
            <person name="Lu H.F."/>
            <person name="Shi C."/>
            <person name="Zhu S.T."/>
            <person name="Xiao Z.Y."/>
            <person name="Nan H."/>
            <person name="Yue Y."/>
            <person name="Zhu X.G."/>
            <person name="Wu Y."/>
            <person name="Hong X.N."/>
            <person name="Fan G.Y."/>
            <person name="Tong Y."/>
            <person name="Zhang D."/>
            <person name="Mao C.L."/>
            <person name="Liu Y.L."/>
            <person name="Hao S.J."/>
            <person name="Liu W.Q."/>
            <person name="Lv M.Q."/>
            <person name="Zhang H.B."/>
            <person name="Liu Y."/>
            <person name="Hu-Tang G.R."/>
            <person name="Wang J.P."/>
            <person name="Wang J.H."/>
            <person name="Sun Y.H."/>
            <person name="Ni S.B."/>
            <person name="Chen W.B."/>
            <person name="Zhang X.C."/>
            <person name="Jiao Y.N."/>
            <person name="Eichler E.E."/>
            <person name="Li G.H."/>
            <person name="Liu X."/>
            <person name="Gao L.Z."/>
        </authorList>
    </citation>
    <scope>NUCLEOTIDE SEQUENCE [LARGE SCALE GENOMIC DNA]</scope>
    <source>
        <strain evidence="2">cv. GT1</strain>
        <tissue evidence="1">Leaf</tissue>
    </source>
</reference>
<name>A0A6A6MPB9_HEVBR</name>
<keyword evidence="2" id="KW-1185">Reference proteome</keyword>
<proteinExistence type="predicted"/>
<accession>A0A6A6MPB9</accession>